<protein>
    <recommendedName>
        <fullName evidence="4">DUF304 domain-containing protein</fullName>
    </recommendedName>
</protein>
<name>A0ABT3XXW3_9FLAO</name>
<keyword evidence="1" id="KW-1133">Transmembrane helix</keyword>
<dbReference type="EMBL" id="JAOVZW010000036">
    <property type="protein sequence ID" value="MCX8526447.1"/>
    <property type="molecule type" value="Genomic_DNA"/>
</dbReference>
<feature type="transmembrane region" description="Helical" evidence="1">
    <location>
        <begin position="20"/>
        <end position="39"/>
    </location>
</feature>
<evidence type="ECO:0000256" key="1">
    <source>
        <dbReference type="SAM" id="Phobius"/>
    </source>
</evidence>
<proteinExistence type="predicted"/>
<comment type="caution">
    <text evidence="2">The sequence shown here is derived from an EMBL/GenBank/DDBJ whole genome shotgun (WGS) entry which is preliminary data.</text>
</comment>
<keyword evidence="3" id="KW-1185">Reference proteome</keyword>
<evidence type="ECO:0008006" key="4">
    <source>
        <dbReference type="Google" id="ProtNLM"/>
    </source>
</evidence>
<evidence type="ECO:0000313" key="2">
    <source>
        <dbReference type="EMBL" id="MCX8526447.1"/>
    </source>
</evidence>
<dbReference type="Proteomes" id="UP001073122">
    <property type="component" value="Unassembled WGS sequence"/>
</dbReference>
<keyword evidence="1" id="KW-0472">Membrane</keyword>
<keyword evidence="1" id="KW-0812">Transmembrane</keyword>
<evidence type="ECO:0000313" key="3">
    <source>
        <dbReference type="Proteomes" id="UP001073122"/>
    </source>
</evidence>
<dbReference type="RefSeq" id="WP_267267673.1">
    <property type="nucleotide sequence ID" value="NZ_JAOVZW010000036.1"/>
</dbReference>
<organism evidence="2 3">
    <name type="scientific">Chryseobacterium formosus</name>
    <dbReference type="NCBI Taxonomy" id="1537363"/>
    <lineage>
        <taxon>Bacteria</taxon>
        <taxon>Pseudomonadati</taxon>
        <taxon>Bacteroidota</taxon>
        <taxon>Flavobacteriia</taxon>
        <taxon>Flavobacteriales</taxon>
        <taxon>Weeksellaceae</taxon>
        <taxon>Chryseobacterium group</taxon>
        <taxon>Chryseobacterium</taxon>
    </lineage>
</organism>
<gene>
    <name evidence="2" type="ORF">OF897_21245</name>
</gene>
<sequence>MMEYRYFKKEGNIYIMKRQYGFATVIVIGLSLLAFSGIVSDNLTLFYICGILALLCAISVFTEKLEIDLDHRTIIIKRGLIKSGDHIKIEDIQNFELTRLIYIFIPVNTSLNMIYFDGSQQKVGMVAQGFSSKSMQIVLNEIEEILESSGHRR</sequence>
<accession>A0ABT3XXW3</accession>
<reference evidence="2" key="1">
    <citation type="submission" date="2022-10" db="EMBL/GenBank/DDBJ databases">
        <title>Chryseobacterium sp. nov., a novel bacterial species.</title>
        <authorList>
            <person name="Cao Y."/>
        </authorList>
    </citation>
    <scope>NUCLEOTIDE SEQUENCE</scope>
    <source>
        <strain evidence="2">CCTCC AB2015118</strain>
    </source>
</reference>
<feature type="transmembrane region" description="Helical" evidence="1">
    <location>
        <begin position="45"/>
        <end position="62"/>
    </location>
</feature>